<dbReference type="Proteomes" id="UP000225706">
    <property type="component" value="Unassembled WGS sequence"/>
</dbReference>
<dbReference type="GO" id="GO:0003924">
    <property type="term" value="F:GTPase activity"/>
    <property type="evidence" value="ECO:0007669"/>
    <property type="project" value="InterPro"/>
</dbReference>
<evidence type="ECO:0000256" key="4">
    <source>
        <dbReference type="ARBA" id="ARBA00023134"/>
    </source>
</evidence>
<dbReference type="GO" id="GO:0005741">
    <property type="term" value="C:mitochondrial outer membrane"/>
    <property type="evidence" value="ECO:0007669"/>
    <property type="project" value="TreeGrafter"/>
</dbReference>
<keyword evidence="5" id="KW-0472">Membrane</keyword>
<keyword evidence="3" id="KW-0378">Hydrolase</keyword>
<feature type="domain" description="Dynamin N-terminal" evidence="6">
    <location>
        <begin position="90"/>
        <end position="256"/>
    </location>
</feature>
<dbReference type="InterPro" id="IPR027417">
    <property type="entry name" value="P-loop_NTPase"/>
</dbReference>
<dbReference type="InterPro" id="IPR027094">
    <property type="entry name" value="Mitofusin_fam"/>
</dbReference>
<dbReference type="GO" id="GO:0051646">
    <property type="term" value="P:mitochondrion localization"/>
    <property type="evidence" value="ECO:0007669"/>
    <property type="project" value="TreeGrafter"/>
</dbReference>
<name>A0A2B4RAZ7_STYPI</name>
<dbReference type="GO" id="GO:0005525">
    <property type="term" value="F:GTP binding"/>
    <property type="evidence" value="ECO:0007669"/>
    <property type="project" value="UniProtKB-KW"/>
</dbReference>
<keyword evidence="2" id="KW-0547">Nucleotide-binding</keyword>
<dbReference type="PANTHER" id="PTHR10465:SF0">
    <property type="entry name" value="SARCALUMENIN"/>
    <property type="match status" value="1"/>
</dbReference>
<evidence type="ECO:0000313" key="7">
    <source>
        <dbReference type="EMBL" id="PFX14831.1"/>
    </source>
</evidence>
<dbReference type="Gene3D" id="3.40.50.300">
    <property type="entry name" value="P-loop containing nucleotide triphosphate hydrolases"/>
    <property type="match status" value="1"/>
</dbReference>
<dbReference type="SUPFAM" id="SSF52540">
    <property type="entry name" value="P-loop containing nucleoside triphosphate hydrolases"/>
    <property type="match status" value="1"/>
</dbReference>
<comment type="subcellular location">
    <subcellularLocation>
        <location evidence="1">Membrane</location>
    </subcellularLocation>
</comment>
<dbReference type="GO" id="GO:0008053">
    <property type="term" value="P:mitochondrial fusion"/>
    <property type="evidence" value="ECO:0007669"/>
    <property type="project" value="TreeGrafter"/>
</dbReference>
<evidence type="ECO:0000259" key="6">
    <source>
        <dbReference type="Pfam" id="PF00350"/>
    </source>
</evidence>
<evidence type="ECO:0000313" key="8">
    <source>
        <dbReference type="Proteomes" id="UP000225706"/>
    </source>
</evidence>
<sequence>MAISGPAVSKSAKSWEEFKKINSELENYFERLTRATVKAVEKIYEDYCERYSEYLPNGSMTTQQVQAEFKEMVDGLKGELEKAMSKNVNIAFVGRTSGGKSSLINALLRVKRLPVDTLTATMCTFKVRPTPAKEWSVIEMNRGEDLLNKGNQEEVDKLLSLFTDDDYIEKRKELNITFESVIQVNWPRNLCNLPENIILIDTPGIEESDDCDQVVIDLCKKADIIVAVMDLTSPSLKITGMVNQMKNQLTLGVFTKWDIALEEKVEKRRQNVRNNYETKFVDKMERKSKVYFVDGKHIIDKGVQETVTEREGTEDFLRFERELAESAKTVKAQKGVAFIEEAEQFASKFTRYLETFGGMIDKTKSHLFVHHQSPIQEKISTLTSERNSLHTLREEVQRLDVLINSYISDGKIDQLIKEICNTIEGCSSGPEEDEAFFAFLENVSLGIDQFLNDESERVNEKYRKWRDGVSSKHLRKSLSSYATGRLPRTGNYGYNENFDPYSYVTNNTFWAAVAVCGTALASTALVPTVGVGAGK</sequence>
<comment type="caution">
    <text evidence="7">The sequence shown here is derived from an EMBL/GenBank/DDBJ whole genome shotgun (WGS) entry which is preliminary data.</text>
</comment>
<dbReference type="Pfam" id="PF00350">
    <property type="entry name" value="Dynamin_N"/>
    <property type="match status" value="1"/>
</dbReference>
<dbReference type="InterPro" id="IPR045063">
    <property type="entry name" value="Dynamin_N"/>
</dbReference>
<evidence type="ECO:0000256" key="2">
    <source>
        <dbReference type="ARBA" id="ARBA00022741"/>
    </source>
</evidence>
<organism evidence="7 8">
    <name type="scientific">Stylophora pistillata</name>
    <name type="common">Smooth cauliflower coral</name>
    <dbReference type="NCBI Taxonomy" id="50429"/>
    <lineage>
        <taxon>Eukaryota</taxon>
        <taxon>Metazoa</taxon>
        <taxon>Cnidaria</taxon>
        <taxon>Anthozoa</taxon>
        <taxon>Hexacorallia</taxon>
        <taxon>Scleractinia</taxon>
        <taxon>Astrocoeniina</taxon>
        <taxon>Pocilloporidae</taxon>
        <taxon>Stylophora</taxon>
    </lineage>
</organism>
<proteinExistence type="predicted"/>
<dbReference type="OrthoDB" id="5976778at2759"/>
<keyword evidence="4" id="KW-0342">GTP-binding</keyword>
<keyword evidence="8" id="KW-1185">Reference proteome</keyword>
<reference evidence="8" key="1">
    <citation type="journal article" date="2017" name="bioRxiv">
        <title>Comparative analysis of the genomes of Stylophora pistillata and Acropora digitifera provides evidence for extensive differences between species of corals.</title>
        <authorList>
            <person name="Voolstra C.R."/>
            <person name="Li Y."/>
            <person name="Liew Y.J."/>
            <person name="Baumgarten S."/>
            <person name="Zoccola D."/>
            <person name="Flot J.-F."/>
            <person name="Tambutte S."/>
            <person name="Allemand D."/>
            <person name="Aranda M."/>
        </authorList>
    </citation>
    <scope>NUCLEOTIDE SEQUENCE [LARGE SCALE GENOMIC DNA]</scope>
</reference>
<dbReference type="PANTHER" id="PTHR10465">
    <property type="entry name" value="TRANSMEMBRANE GTPASE FZO1"/>
    <property type="match status" value="1"/>
</dbReference>
<evidence type="ECO:0000256" key="1">
    <source>
        <dbReference type="ARBA" id="ARBA00004370"/>
    </source>
</evidence>
<protein>
    <submittedName>
        <fullName evidence="7">Mitofusin-2</fullName>
    </submittedName>
</protein>
<dbReference type="AlphaFoldDB" id="A0A2B4RAZ7"/>
<evidence type="ECO:0000256" key="3">
    <source>
        <dbReference type="ARBA" id="ARBA00022801"/>
    </source>
</evidence>
<evidence type="ECO:0000256" key="5">
    <source>
        <dbReference type="ARBA" id="ARBA00023136"/>
    </source>
</evidence>
<gene>
    <name evidence="7" type="primary">Mfn2</name>
    <name evidence="7" type="ORF">AWC38_SpisGene20980</name>
</gene>
<accession>A0A2B4RAZ7</accession>
<dbReference type="STRING" id="50429.A0A2B4RAZ7"/>
<dbReference type="EMBL" id="LSMT01000721">
    <property type="protein sequence ID" value="PFX14831.1"/>
    <property type="molecule type" value="Genomic_DNA"/>
</dbReference>